<dbReference type="HOGENOM" id="CLU_462046_0_0_2"/>
<dbReference type="InterPro" id="IPR011050">
    <property type="entry name" value="Pectin_lyase_fold/virulence"/>
</dbReference>
<proteinExistence type="predicted"/>
<dbReference type="GeneID" id="77400385"/>
<dbReference type="SMART" id="SM00722">
    <property type="entry name" value="CASH"/>
    <property type="match status" value="2"/>
</dbReference>
<keyword evidence="3" id="KW-0677">Repeat</keyword>
<dbReference type="InterPro" id="IPR006626">
    <property type="entry name" value="PbH1"/>
</dbReference>
<evidence type="ECO:0000256" key="1">
    <source>
        <dbReference type="ARBA" id="ARBA00004906"/>
    </source>
</evidence>
<dbReference type="OrthoDB" id="71022at2157"/>
<evidence type="ECO:0000256" key="4">
    <source>
        <dbReference type="ARBA" id="ARBA00022786"/>
    </source>
</evidence>
<gene>
    <name evidence="6" type="ordered locus">MTBMA_c16170</name>
</gene>
<dbReference type="InterPro" id="IPR006633">
    <property type="entry name" value="Carb-bd_sugar_hydrolysis-dom"/>
</dbReference>
<dbReference type="STRING" id="79929.MTBMA_c16170"/>
<keyword evidence="7" id="KW-1185">Reference proteome</keyword>
<dbReference type="SUPFAM" id="SSF51126">
    <property type="entry name" value="Pectin lyase-like"/>
    <property type="match status" value="1"/>
</dbReference>
<comment type="pathway">
    <text evidence="1">Protein modification; protein ubiquitination.</text>
</comment>
<dbReference type="InterPro" id="IPR007742">
    <property type="entry name" value="NosD_dom"/>
</dbReference>
<keyword evidence="4" id="KW-0833">Ubl conjugation pathway</keyword>
<dbReference type="Pfam" id="PF05048">
    <property type="entry name" value="NosD"/>
    <property type="match status" value="1"/>
</dbReference>
<evidence type="ECO:0000259" key="5">
    <source>
        <dbReference type="SMART" id="SM00722"/>
    </source>
</evidence>
<dbReference type="RefSeq" id="WP_013296406.1">
    <property type="nucleotide sequence ID" value="NC_014408.1"/>
</dbReference>
<dbReference type="PaxDb" id="79929-MTBMA_c16170"/>
<protein>
    <submittedName>
        <fullName evidence="6">Predicted cell surface glycoprotein</fullName>
    </submittedName>
</protein>
<dbReference type="InterPro" id="IPR022441">
    <property type="entry name" value="Para_beta_helix_rpt-2"/>
</dbReference>
<dbReference type="NCBIfam" id="TIGR03804">
    <property type="entry name" value="para_beta_helix"/>
    <property type="match status" value="3"/>
</dbReference>
<dbReference type="InterPro" id="IPR051550">
    <property type="entry name" value="SCF-Subunits/Alg-Epimerases"/>
</dbReference>
<feature type="domain" description="Carbohydrate-binding/sugar hydrolysis" evidence="5">
    <location>
        <begin position="50"/>
        <end position="176"/>
    </location>
</feature>
<name>D9PY98_METTM</name>
<sequence length="590" mass="64018">MFRRTYIVGVFILTLLISGTSSGAVLNNRTGQIYDTIQGALDDCSPSDIIIVGDGIYTENIQINRENVTLMANRTGKATINAQNTDRPTVNITARKVVLNGFVITGNTGIFLKSTECRITDNRITALETGIQLFESSDNFISSNQIINCTLGIHFYNSSYNTISSNTLNSGGITLGSLSFNNTVSDNNLTNSSILIFSSFNTLLRNRIVTMGEGIYIHYADGNKLLNNTITFSGNGITLDASSYNLISGNTIANNTERGILIGKLSNNNKVSNNTIMNNRGRGIELSSFYPTSSNEISYNNIINNKVGLYIYGSVNNTVVYGNIFAANEISAENHGTDNIFNMPKPVGGNYWSDYNGVDSDRDGFGDTPYTFTGGTDNLPLIRNPARSIRIISIDPVKGAISVPRYRNITITFSSNITPGSAYSSITVKTSTGVLKYINKVVRGDKLIIVPMGGWSPGVIYRVTIPMDAIKTIDGATLSSDFSSSFTSAIAVTYIDPKYGATRVSRTKIIVITFSNGIIAGPAYSKITVKTSTGRLKSISKRIIGNRLYIKPVGSWRARTKYIVTVPRTAVKTSTGNMMAADFRSVFTTV</sequence>
<dbReference type="PANTHER" id="PTHR22990:SF15">
    <property type="entry name" value="F-BOX ONLY PROTEIN 10"/>
    <property type="match status" value="1"/>
</dbReference>
<dbReference type="Pfam" id="PF13205">
    <property type="entry name" value="Big_5"/>
    <property type="match status" value="2"/>
</dbReference>
<dbReference type="AlphaFoldDB" id="D9PY98"/>
<dbReference type="InterPro" id="IPR012334">
    <property type="entry name" value="Pectin_lyas_fold"/>
</dbReference>
<dbReference type="Gene3D" id="2.160.20.10">
    <property type="entry name" value="Single-stranded right-handed beta-helix, Pectin lyase-like"/>
    <property type="match status" value="2"/>
</dbReference>
<accession>D9PY98</accession>
<organism evidence="6 7">
    <name type="scientific">Methanothermobacter marburgensis (strain ATCC BAA-927 / DSM 2133 / JCM 14651 / NBRC 100331 / OCM 82 / Marburg)</name>
    <name type="common">Methanobacterium thermoautotrophicum</name>
    <dbReference type="NCBI Taxonomy" id="79929"/>
    <lineage>
        <taxon>Archaea</taxon>
        <taxon>Methanobacteriati</taxon>
        <taxon>Methanobacteriota</taxon>
        <taxon>Methanomada group</taxon>
        <taxon>Methanobacteria</taxon>
        <taxon>Methanobacteriales</taxon>
        <taxon>Methanobacteriaceae</taxon>
        <taxon>Methanothermobacter</taxon>
    </lineage>
</organism>
<reference key="1">
    <citation type="submission" date="2009-08" db="EMBL/GenBank/DDBJ databases">
        <title>The genome sequence of Methanothermobacter marburgensis.</title>
        <authorList>
            <person name="Kaster A."/>
            <person name="Seedorf H."/>
            <person name="Goenrich M."/>
            <person name="Wiezer A."/>
            <person name="Liesegang H."/>
            <person name="Thauer R."/>
            <person name="Gottschalk G."/>
        </authorList>
    </citation>
    <scope>NUCLEOTIDE SEQUENCE</scope>
    <source>
        <strain>Marburg</strain>
    </source>
</reference>
<reference evidence="6 7" key="2">
    <citation type="journal article" date="2010" name="J. Bacteriol.">
        <title>Complete genome sequence of Methanothermobacter marburgensis, a methanoarchaeon model organism.</title>
        <authorList>
            <person name="Liesegang H."/>
            <person name="Kaster A.K."/>
            <person name="Wiezer A."/>
            <person name="Goenrich M."/>
            <person name="Wollherr A."/>
            <person name="Seedorf H."/>
            <person name="Gottschalk G."/>
            <person name="Thauer R.K."/>
        </authorList>
    </citation>
    <scope>NUCLEOTIDE SEQUENCE [LARGE SCALE GENOMIC DNA]</scope>
    <source>
        <strain evidence="7">ATCC BAA-927 / DSM 2133 / JCM 14651 / NBRC 100331 / OCM 82 / Marburg</strain>
    </source>
</reference>
<dbReference type="PANTHER" id="PTHR22990">
    <property type="entry name" value="F-BOX ONLY PROTEIN"/>
    <property type="match status" value="1"/>
</dbReference>
<dbReference type="Gene3D" id="2.60.40.3710">
    <property type="match status" value="1"/>
</dbReference>
<feature type="domain" description="Carbohydrate-binding/sugar hydrolysis" evidence="5">
    <location>
        <begin position="233"/>
        <end position="368"/>
    </location>
</feature>
<dbReference type="SMART" id="SM00710">
    <property type="entry name" value="PbH1"/>
    <property type="match status" value="8"/>
</dbReference>
<dbReference type="KEGG" id="mmg:MTBMA_c16170"/>
<evidence type="ECO:0000256" key="3">
    <source>
        <dbReference type="ARBA" id="ARBA00022737"/>
    </source>
</evidence>
<dbReference type="Proteomes" id="UP000000345">
    <property type="component" value="Chromosome"/>
</dbReference>
<keyword evidence="2" id="KW-0732">Signal</keyword>
<dbReference type="InterPro" id="IPR032812">
    <property type="entry name" value="SbsA_Ig"/>
</dbReference>
<evidence type="ECO:0000313" key="6">
    <source>
        <dbReference type="EMBL" id="ADL59196.1"/>
    </source>
</evidence>
<evidence type="ECO:0000313" key="7">
    <source>
        <dbReference type="Proteomes" id="UP000000345"/>
    </source>
</evidence>
<dbReference type="EMBL" id="CP001710">
    <property type="protein sequence ID" value="ADL59196.1"/>
    <property type="molecule type" value="Genomic_DNA"/>
</dbReference>
<evidence type="ECO:0000256" key="2">
    <source>
        <dbReference type="ARBA" id="ARBA00022729"/>
    </source>
</evidence>